<evidence type="ECO:0000313" key="2">
    <source>
        <dbReference type="Proteomes" id="UP000265180"/>
    </source>
</evidence>
<dbReference type="Proteomes" id="UP000265180">
    <property type="component" value="Chromosome 17"/>
</dbReference>
<reference key="1">
    <citation type="journal article" date="2007" name="Nature">
        <title>The medaka draft genome and insights into vertebrate genome evolution.</title>
        <authorList>
            <person name="Kasahara M."/>
            <person name="Naruse K."/>
            <person name="Sasaki S."/>
            <person name="Nakatani Y."/>
            <person name="Qu W."/>
            <person name="Ahsan B."/>
            <person name="Yamada T."/>
            <person name="Nagayasu Y."/>
            <person name="Doi K."/>
            <person name="Kasai Y."/>
            <person name="Jindo T."/>
            <person name="Kobayashi D."/>
            <person name="Shimada A."/>
            <person name="Toyoda A."/>
            <person name="Kuroki Y."/>
            <person name="Fujiyama A."/>
            <person name="Sasaki T."/>
            <person name="Shimizu A."/>
            <person name="Asakawa S."/>
            <person name="Shimizu N."/>
            <person name="Hashimoto S."/>
            <person name="Yang J."/>
            <person name="Lee Y."/>
            <person name="Matsushima K."/>
            <person name="Sugano S."/>
            <person name="Sakaizumi M."/>
            <person name="Narita T."/>
            <person name="Ohishi K."/>
            <person name="Haga S."/>
            <person name="Ohta F."/>
            <person name="Nomoto H."/>
            <person name="Nogata K."/>
            <person name="Morishita T."/>
            <person name="Endo T."/>
            <person name="Shin-I T."/>
            <person name="Takeda H."/>
            <person name="Morishita S."/>
            <person name="Kohara Y."/>
        </authorList>
    </citation>
    <scope>NUCLEOTIDE SEQUENCE [LARGE SCALE GENOMIC DNA]</scope>
    <source>
        <strain>Hd-rR</strain>
    </source>
</reference>
<sequence length="82" mass="8844">MNFFVINAEVNMVSRVDFGGGGATVWAGITSQSKTNLVLVDGPGTACSYLRDIALLFKIQTKREKLLLNNIPHFLSSVSASL</sequence>
<evidence type="ECO:0000313" key="1">
    <source>
        <dbReference type="Ensembl" id="ENSORLP00020005856.1"/>
    </source>
</evidence>
<protein>
    <submittedName>
        <fullName evidence="1">Uncharacterized protein</fullName>
    </submittedName>
</protein>
<proteinExistence type="predicted"/>
<reference evidence="1" key="4">
    <citation type="submission" date="2025-09" db="UniProtKB">
        <authorList>
            <consortium name="Ensembl"/>
        </authorList>
    </citation>
    <scope>IDENTIFICATION</scope>
    <source>
        <strain evidence="1">HNI</strain>
    </source>
</reference>
<reference evidence="1 2" key="2">
    <citation type="submission" date="2017-04" db="EMBL/GenBank/DDBJ databases">
        <title>CpG methylation of centromeres and impact of large insertions on vertebrate speciation.</title>
        <authorList>
            <person name="Ichikawa K."/>
            <person name="Yoshimura J."/>
            <person name="Morishita S."/>
        </authorList>
    </citation>
    <scope>NUCLEOTIDE SEQUENCE</scope>
    <source>
        <strain evidence="1 2">HNI</strain>
    </source>
</reference>
<name>A0A3P9KBQ5_ORYLA</name>
<reference evidence="1" key="3">
    <citation type="submission" date="2025-08" db="UniProtKB">
        <authorList>
            <consortium name="Ensembl"/>
        </authorList>
    </citation>
    <scope>IDENTIFICATION</scope>
    <source>
        <strain evidence="1">HNI</strain>
    </source>
</reference>
<accession>A0A3P9KBQ5</accession>
<dbReference type="Ensembl" id="ENSORLT00020005566.1">
    <property type="protein sequence ID" value="ENSORLP00020005856.1"/>
    <property type="gene ID" value="ENSORLG00020006688.1"/>
</dbReference>
<dbReference type="AlphaFoldDB" id="A0A3P9KBQ5"/>
<organism evidence="1 2">
    <name type="scientific">Oryzias latipes</name>
    <name type="common">Japanese rice fish</name>
    <name type="synonym">Japanese killifish</name>
    <dbReference type="NCBI Taxonomy" id="8090"/>
    <lineage>
        <taxon>Eukaryota</taxon>
        <taxon>Metazoa</taxon>
        <taxon>Chordata</taxon>
        <taxon>Craniata</taxon>
        <taxon>Vertebrata</taxon>
        <taxon>Euteleostomi</taxon>
        <taxon>Actinopterygii</taxon>
        <taxon>Neopterygii</taxon>
        <taxon>Teleostei</taxon>
        <taxon>Neoteleostei</taxon>
        <taxon>Acanthomorphata</taxon>
        <taxon>Ovalentaria</taxon>
        <taxon>Atherinomorphae</taxon>
        <taxon>Beloniformes</taxon>
        <taxon>Adrianichthyidae</taxon>
        <taxon>Oryziinae</taxon>
        <taxon>Oryzias</taxon>
    </lineage>
</organism>